<proteinExistence type="predicted"/>
<gene>
    <name evidence="1" type="ORF">J2N86_13765</name>
</gene>
<evidence type="ECO:0008006" key="3">
    <source>
        <dbReference type="Google" id="ProtNLM"/>
    </source>
</evidence>
<evidence type="ECO:0000313" key="2">
    <source>
        <dbReference type="Proteomes" id="UP001057474"/>
    </source>
</evidence>
<organism evidence="1 2">
    <name type="scientific">Legionella lytica</name>
    <dbReference type="NCBI Taxonomy" id="96232"/>
    <lineage>
        <taxon>Bacteria</taxon>
        <taxon>Pseudomonadati</taxon>
        <taxon>Pseudomonadota</taxon>
        <taxon>Gammaproteobacteria</taxon>
        <taxon>Legionellales</taxon>
        <taxon>Legionellaceae</taxon>
        <taxon>Legionella</taxon>
    </lineage>
</organism>
<dbReference type="RefSeq" id="WP_252580041.1">
    <property type="nucleotide sequence ID" value="NZ_CP071527.1"/>
</dbReference>
<reference evidence="1" key="1">
    <citation type="submission" date="2021-03" db="EMBL/GenBank/DDBJ databases">
        <title>Legionella lytica PCM 2298.</title>
        <authorList>
            <person name="Koper P."/>
        </authorList>
    </citation>
    <scope>NUCLEOTIDE SEQUENCE</scope>
    <source>
        <strain evidence="1">PCM 2298</strain>
    </source>
</reference>
<evidence type="ECO:0000313" key="1">
    <source>
        <dbReference type="EMBL" id="USQ13722.1"/>
    </source>
</evidence>
<dbReference type="EMBL" id="CP071527">
    <property type="protein sequence ID" value="USQ13722.1"/>
    <property type="molecule type" value="Genomic_DNA"/>
</dbReference>
<dbReference type="Proteomes" id="UP001057474">
    <property type="component" value="Chromosome"/>
</dbReference>
<protein>
    <recommendedName>
        <fullName evidence="3">LXG domain-containing protein</fullName>
    </recommendedName>
</protein>
<sequence length="164" mass="18025">MGSKAGKEFGNKLETLDIHTGLLRAELQTLAGVGAQSLTTGTHFDALQVLGDNLGSVIGNAVVSGMVSPHYLDEYNETMNELSIDGLLSDYQETKQKLNDYRESPQLVEEERNVTEHSSEGYNGEYCAIPVEDNNYSPIPDGFYDKAQQTQLREAAGKIMAMKF</sequence>
<keyword evidence="2" id="KW-1185">Reference proteome</keyword>
<accession>A0ABY4Y7X9</accession>
<name>A0ABY4Y7X9_9GAMM</name>